<evidence type="ECO:0000259" key="1">
    <source>
        <dbReference type="PROSITE" id="PS51029"/>
    </source>
</evidence>
<protein>
    <recommendedName>
        <fullName evidence="1">MADF domain-containing protein</fullName>
    </recommendedName>
</protein>
<keyword evidence="3" id="KW-1185">Reference proteome</keyword>
<evidence type="ECO:0000313" key="2">
    <source>
        <dbReference type="EMBL" id="EZA59429.1"/>
    </source>
</evidence>
<name>A0A026WWB9_OOCBI</name>
<dbReference type="Proteomes" id="UP000053097">
    <property type="component" value="Unassembled WGS sequence"/>
</dbReference>
<dbReference type="AlphaFoldDB" id="A0A026WWB9"/>
<dbReference type="Pfam" id="PF10545">
    <property type="entry name" value="MADF_DNA_bdg"/>
    <property type="match status" value="1"/>
</dbReference>
<feature type="domain" description="MADF" evidence="1">
    <location>
        <begin position="12"/>
        <end position="67"/>
    </location>
</feature>
<accession>A0A026WWB9</accession>
<dbReference type="EMBL" id="KK107106">
    <property type="protein sequence ID" value="EZA59429.1"/>
    <property type="molecule type" value="Genomic_DNA"/>
</dbReference>
<reference evidence="2 3" key="1">
    <citation type="journal article" date="2014" name="Curr. Biol.">
        <title>The genome of the clonal raider ant Cerapachys biroi.</title>
        <authorList>
            <person name="Oxley P.R."/>
            <person name="Ji L."/>
            <person name="Fetter-Pruneda I."/>
            <person name="McKenzie S.K."/>
            <person name="Li C."/>
            <person name="Hu H."/>
            <person name="Zhang G."/>
            <person name="Kronauer D.J."/>
        </authorList>
    </citation>
    <scope>NUCLEOTIDE SEQUENCE [LARGE SCALE GENOMIC DNA]</scope>
</reference>
<gene>
    <name evidence="2" type="ORF">X777_00465</name>
</gene>
<dbReference type="InterPro" id="IPR006578">
    <property type="entry name" value="MADF-dom"/>
</dbReference>
<organism evidence="2 3">
    <name type="scientific">Ooceraea biroi</name>
    <name type="common">Clonal raider ant</name>
    <name type="synonym">Cerapachys biroi</name>
    <dbReference type="NCBI Taxonomy" id="2015173"/>
    <lineage>
        <taxon>Eukaryota</taxon>
        <taxon>Metazoa</taxon>
        <taxon>Ecdysozoa</taxon>
        <taxon>Arthropoda</taxon>
        <taxon>Hexapoda</taxon>
        <taxon>Insecta</taxon>
        <taxon>Pterygota</taxon>
        <taxon>Neoptera</taxon>
        <taxon>Endopterygota</taxon>
        <taxon>Hymenoptera</taxon>
        <taxon>Apocrita</taxon>
        <taxon>Aculeata</taxon>
        <taxon>Formicoidea</taxon>
        <taxon>Formicidae</taxon>
        <taxon>Dorylinae</taxon>
        <taxon>Ooceraea</taxon>
    </lineage>
</organism>
<dbReference type="PROSITE" id="PS51029">
    <property type="entry name" value="MADF"/>
    <property type="match status" value="1"/>
</dbReference>
<sequence length="67" mass="7909">MSYKWNEKSTLVFLNAYQKHPCLWNPNHVKYYDCLAKNQALKSVIRELDIPLNISGCLEQIKAIREK</sequence>
<proteinExistence type="predicted"/>
<evidence type="ECO:0000313" key="3">
    <source>
        <dbReference type="Proteomes" id="UP000053097"/>
    </source>
</evidence>